<proteinExistence type="predicted"/>
<dbReference type="InterPro" id="IPR002421">
    <property type="entry name" value="5-3_exonuclease"/>
</dbReference>
<dbReference type="SMART" id="SM00475">
    <property type="entry name" value="53EXOc"/>
    <property type="match status" value="1"/>
</dbReference>
<keyword evidence="9" id="KW-1185">Reference proteome</keyword>
<feature type="domain" description="5'-3' exonuclease" evidence="7">
    <location>
        <begin position="5"/>
        <end position="287"/>
    </location>
</feature>
<dbReference type="InterPro" id="IPR036279">
    <property type="entry name" value="5-3_exonuclease_C_sf"/>
</dbReference>
<dbReference type="STRING" id="394193.SAMN04489732_102239"/>
<evidence type="ECO:0000256" key="3">
    <source>
        <dbReference type="ARBA" id="ARBA00022839"/>
    </source>
</evidence>
<evidence type="ECO:0000256" key="4">
    <source>
        <dbReference type="ARBA" id="ARBA00023125"/>
    </source>
</evidence>
<dbReference type="CDD" id="cd09859">
    <property type="entry name" value="PIN_53EXO"/>
    <property type="match status" value="1"/>
</dbReference>
<dbReference type="SUPFAM" id="SSF88723">
    <property type="entry name" value="PIN domain-like"/>
    <property type="match status" value="1"/>
</dbReference>
<keyword evidence="4" id="KW-0238">DNA-binding</keyword>
<dbReference type="AlphaFoldDB" id="A0A1H8SQY5"/>
<dbReference type="SMART" id="SM00279">
    <property type="entry name" value="HhH2"/>
    <property type="match status" value="1"/>
</dbReference>
<evidence type="ECO:0000313" key="9">
    <source>
        <dbReference type="Proteomes" id="UP000198582"/>
    </source>
</evidence>
<dbReference type="Pfam" id="PF01367">
    <property type="entry name" value="5_3_exonuc"/>
    <property type="match status" value="1"/>
</dbReference>
<dbReference type="Gene3D" id="1.10.150.20">
    <property type="entry name" value="5' to 3' exonuclease, C-terminal subdomain"/>
    <property type="match status" value="1"/>
</dbReference>
<evidence type="ECO:0000256" key="6">
    <source>
        <dbReference type="ARBA" id="ARBA00050026"/>
    </source>
</evidence>
<dbReference type="Gene3D" id="3.40.50.1010">
    <property type="entry name" value="5'-nuclease"/>
    <property type="match status" value="1"/>
</dbReference>
<sequence length="318" mass="33822">MRVTGPLALLDSASLYFRSFYALPDSMTAPDGTPVNAVRGFTDTIARILTDRRPSRLVACLDADWRPKFRTDLLPSYKAHRVAVPGHGESEADVEEVPDTLTPQVPVILDVLAAFGFATAEAAGYEADDVIGALATRERDAAVEVITGDRDLFQLVREEPTPTAVVYVGKGWAKAEVLGRKEIAERYGVPVEHAGPAYADMSALRGDPSDGLPGVAGIGEKTAAKLITQFGSLEELIAASSSGDARVPLKTRLRLSDAADYLAVAPTVVRVAVDAPVEVSGPDAVPTTPADPERVAELAERWNLGRSVDRLLAALPKD</sequence>
<evidence type="ECO:0000256" key="5">
    <source>
        <dbReference type="ARBA" id="ARBA00049957"/>
    </source>
</evidence>
<keyword evidence="2" id="KW-0378">Hydrolase</keyword>
<evidence type="ECO:0000313" key="8">
    <source>
        <dbReference type="EMBL" id="SEO80985.1"/>
    </source>
</evidence>
<protein>
    <recommendedName>
        <fullName evidence="6">5'-3' exonuclease</fullName>
    </recommendedName>
</protein>
<name>A0A1H8SQY5_9PSEU</name>
<dbReference type="InterPro" id="IPR008918">
    <property type="entry name" value="HhH2"/>
</dbReference>
<dbReference type="GO" id="GO:0003677">
    <property type="term" value="F:DNA binding"/>
    <property type="evidence" value="ECO:0007669"/>
    <property type="project" value="UniProtKB-KW"/>
</dbReference>
<dbReference type="InterPro" id="IPR029060">
    <property type="entry name" value="PIN-like_dom_sf"/>
</dbReference>
<dbReference type="InterPro" id="IPR038969">
    <property type="entry name" value="FEN"/>
</dbReference>
<keyword evidence="1" id="KW-0540">Nuclease</keyword>
<organism evidence="8 9">
    <name type="scientific">Amycolatopsis saalfeldensis</name>
    <dbReference type="NCBI Taxonomy" id="394193"/>
    <lineage>
        <taxon>Bacteria</taxon>
        <taxon>Bacillati</taxon>
        <taxon>Actinomycetota</taxon>
        <taxon>Actinomycetes</taxon>
        <taxon>Pseudonocardiales</taxon>
        <taxon>Pseudonocardiaceae</taxon>
        <taxon>Amycolatopsis</taxon>
    </lineage>
</organism>
<dbReference type="PANTHER" id="PTHR42646">
    <property type="entry name" value="FLAP ENDONUCLEASE XNI"/>
    <property type="match status" value="1"/>
</dbReference>
<reference evidence="8 9" key="1">
    <citation type="submission" date="2016-10" db="EMBL/GenBank/DDBJ databases">
        <authorList>
            <person name="de Groot N.N."/>
        </authorList>
    </citation>
    <scope>NUCLEOTIDE SEQUENCE [LARGE SCALE GENOMIC DNA]</scope>
    <source>
        <strain evidence="8 9">DSM 44993</strain>
    </source>
</reference>
<dbReference type="InterPro" id="IPR020046">
    <property type="entry name" value="5-3_exonucl_a-hlix_arch_N"/>
</dbReference>
<dbReference type="Pfam" id="PF02739">
    <property type="entry name" value="5_3_exonuc_N"/>
    <property type="match status" value="1"/>
</dbReference>
<gene>
    <name evidence="8" type="ORF">SAMN04489732_102239</name>
</gene>
<accession>A0A1H8SQY5</accession>
<dbReference type="EMBL" id="FOEF01000002">
    <property type="protein sequence ID" value="SEO80985.1"/>
    <property type="molecule type" value="Genomic_DNA"/>
</dbReference>
<evidence type="ECO:0000256" key="1">
    <source>
        <dbReference type="ARBA" id="ARBA00022722"/>
    </source>
</evidence>
<dbReference type="GO" id="GO:0033567">
    <property type="term" value="P:DNA replication, Okazaki fragment processing"/>
    <property type="evidence" value="ECO:0007669"/>
    <property type="project" value="InterPro"/>
</dbReference>
<keyword evidence="3 8" id="KW-0269">Exonuclease</keyword>
<dbReference type="SUPFAM" id="SSF47807">
    <property type="entry name" value="5' to 3' exonuclease, C-terminal subdomain"/>
    <property type="match status" value="1"/>
</dbReference>
<comment type="function">
    <text evidence="5">5'-3' exonuclease acting preferentially on double-stranded DNA.</text>
</comment>
<dbReference type="CDD" id="cd09898">
    <property type="entry name" value="H3TH_53EXO"/>
    <property type="match status" value="1"/>
</dbReference>
<dbReference type="PANTHER" id="PTHR42646:SF2">
    <property type="entry name" value="5'-3' EXONUCLEASE FAMILY PROTEIN"/>
    <property type="match status" value="1"/>
</dbReference>
<dbReference type="GO" id="GO:0017108">
    <property type="term" value="F:5'-flap endonuclease activity"/>
    <property type="evidence" value="ECO:0007669"/>
    <property type="project" value="InterPro"/>
</dbReference>
<dbReference type="InterPro" id="IPR020045">
    <property type="entry name" value="DNA_polI_H3TH"/>
</dbReference>
<evidence type="ECO:0000256" key="2">
    <source>
        <dbReference type="ARBA" id="ARBA00022801"/>
    </source>
</evidence>
<dbReference type="GO" id="GO:0008409">
    <property type="term" value="F:5'-3' exonuclease activity"/>
    <property type="evidence" value="ECO:0007669"/>
    <property type="project" value="InterPro"/>
</dbReference>
<evidence type="ECO:0000259" key="7">
    <source>
        <dbReference type="SMART" id="SM00475"/>
    </source>
</evidence>
<dbReference type="Proteomes" id="UP000198582">
    <property type="component" value="Unassembled WGS sequence"/>
</dbReference>